<reference evidence="4" key="1">
    <citation type="submission" date="2016-06" db="UniProtKB">
        <authorList>
            <consortium name="WormBaseParasite"/>
        </authorList>
    </citation>
    <scope>IDENTIFICATION</scope>
</reference>
<keyword evidence="2" id="KW-0812">Transmembrane</keyword>
<dbReference type="WBParaSite" id="TCNE_0001365401-mRNA-1">
    <property type="protein sequence ID" value="TCNE_0001365401-mRNA-1"/>
    <property type="gene ID" value="TCNE_0001365401"/>
</dbReference>
<protein>
    <submittedName>
        <fullName evidence="4">Transmembrane protein</fullName>
    </submittedName>
</protein>
<feature type="compositionally biased region" description="Basic and acidic residues" evidence="1">
    <location>
        <begin position="206"/>
        <end position="215"/>
    </location>
</feature>
<evidence type="ECO:0000313" key="4">
    <source>
        <dbReference type="WBParaSite" id="TCNE_0001365401-mRNA-1"/>
    </source>
</evidence>
<sequence length="291" mass="33129">LLPAMRSLECWQNAQTKRPQDLEADLHTRGCLQPLRMLFESHAVHVGAVVAAIIVPVCISVCLSNILAKQIDHQHYLLEREARRCERRRRRERHRFRDPFASCDKMERGLVPPLPPSNGNDKKNPAADEVHSHYHDFTFCYYKHVWDFLFGTSRTSSWNVKFLPKVEKARLSPYDSKESSTTCEWRMSASIPASTSANGVAPAVVTRHERGEGQPKKHRRRRTAVSSSPRRAAQAPPSLPLPRGVSVESALAHKHAREKKRRSTASQVTAEDRTHQWVLQQPDPVNHEPIA</sequence>
<dbReference type="AlphaFoldDB" id="A0A183UYT4"/>
<feature type="compositionally biased region" description="Basic residues" evidence="1">
    <location>
        <begin position="252"/>
        <end position="263"/>
    </location>
</feature>
<evidence type="ECO:0000313" key="3">
    <source>
        <dbReference type="Proteomes" id="UP000050794"/>
    </source>
</evidence>
<name>A0A183UYT4_TOXCA</name>
<feature type="region of interest" description="Disordered" evidence="1">
    <location>
        <begin position="206"/>
        <end position="291"/>
    </location>
</feature>
<keyword evidence="3" id="KW-1185">Reference proteome</keyword>
<feature type="transmembrane region" description="Helical" evidence="2">
    <location>
        <begin position="43"/>
        <end position="68"/>
    </location>
</feature>
<keyword evidence="2" id="KW-1133">Transmembrane helix</keyword>
<keyword evidence="2" id="KW-0472">Membrane</keyword>
<accession>A0A183UYT4</accession>
<organism evidence="3 4">
    <name type="scientific">Toxocara canis</name>
    <name type="common">Canine roundworm</name>
    <dbReference type="NCBI Taxonomy" id="6265"/>
    <lineage>
        <taxon>Eukaryota</taxon>
        <taxon>Metazoa</taxon>
        <taxon>Ecdysozoa</taxon>
        <taxon>Nematoda</taxon>
        <taxon>Chromadorea</taxon>
        <taxon>Rhabditida</taxon>
        <taxon>Spirurina</taxon>
        <taxon>Ascaridomorpha</taxon>
        <taxon>Ascaridoidea</taxon>
        <taxon>Toxocaridae</taxon>
        <taxon>Toxocara</taxon>
    </lineage>
</organism>
<evidence type="ECO:0000256" key="1">
    <source>
        <dbReference type="SAM" id="MobiDB-lite"/>
    </source>
</evidence>
<dbReference type="Proteomes" id="UP000050794">
    <property type="component" value="Unassembled WGS sequence"/>
</dbReference>
<proteinExistence type="predicted"/>
<evidence type="ECO:0000256" key="2">
    <source>
        <dbReference type="SAM" id="Phobius"/>
    </source>
</evidence>